<dbReference type="NCBIfam" id="TIGR01352">
    <property type="entry name" value="tonB_Cterm"/>
    <property type="match status" value="1"/>
</dbReference>
<keyword evidence="9 10" id="KW-0472">Membrane</keyword>
<name>A0ABS3C3R8_9BACT</name>
<dbReference type="Proteomes" id="UP000664317">
    <property type="component" value="Unassembled WGS sequence"/>
</dbReference>
<evidence type="ECO:0000256" key="6">
    <source>
        <dbReference type="ARBA" id="ARBA00022692"/>
    </source>
</evidence>
<keyword evidence="6 10" id="KW-0812">Transmembrane</keyword>
<dbReference type="InterPro" id="IPR037682">
    <property type="entry name" value="TonB_C"/>
</dbReference>
<evidence type="ECO:0000313" key="13">
    <source>
        <dbReference type="Proteomes" id="UP000664317"/>
    </source>
</evidence>
<evidence type="ECO:0000256" key="9">
    <source>
        <dbReference type="ARBA" id="ARBA00023136"/>
    </source>
</evidence>
<sequence length="223" mass="24948">MESKKHERADLRRWYAAFFNLGLALSVGAVLVAFEWKAEDDKPLLDISKAKTDWDMDIAPITIQTPPPPKAPVVSPPEIKVIDDDIKIDNLTALEVDLASNEPLPVIELTEPPKKEVADVIHDFTEVRAEFNGGMEAWYKYLRGNLSYPKQAQRTGMEGTVIVRFVVNTNGSIQDVEVARSAYPALDQAAMDVILNSPAWKPARHNGRAVRSRMTIPIKFKLN</sequence>
<keyword evidence="13" id="KW-1185">Reference proteome</keyword>
<dbReference type="InterPro" id="IPR006260">
    <property type="entry name" value="TonB/TolA_C"/>
</dbReference>
<evidence type="ECO:0000259" key="11">
    <source>
        <dbReference type="PROSITE" id="PS52015"/>
    </source>
</evidence>
<dbReference type="SUPFAM" id="SSF74653">
    <property type="entry name" value="TolA/TonB C-terminal domain"/>
    <property type="match status" value="1"/>
</dbReference>
<organism evidence="12 13">
    <name type="scientific">Algoriphagus oliviformis</name>
    <dbReference type="NCBI Taxonomy" id="2811231"/>
    <lineage>
        <taxon>Bacteria</taxon>
        <taxon>Pseudomonadati</taxon>
        <taxon>Bacteroidota</taxon>
        <taxon>Cytophagia</taxon>
        <taxon>Cytophagales</taxon>
        <taxon>Cyclobacteriaceae</taxon>
        <taxon>Algoriphagus</taxon>
    </lineage>
</organism>
<evidence type="ECO:0000313" key="12">
    <source>
        <dbReference type="EMBL" id="MBN7811623.1"/>
    </source>
</evidence>
<comment type="similarity">
    <text evidence="2">Belongs to the TonB family.</text>
</comment>
<protein>
    <submittedName>
        <fullName evidence="12">Energy transducer TonB</fullName>
    </submittedName>
</protein>
<keyword evidence="3" id="KW-0813">Transport</keyword>
<evidence type="ECO:0000256" key="3">
    <source>
        <dbReference type="ARBA" id="ARBA00022448"/>
    </source>
</evidence>
<comment type="caution">
    <text evidence="12">The sequence shown here is derived from an EMBL/GenBank/DDBJ whole genome shotgun (WGS) entry which is preliminary data.</text>
</comment>
<dbReference type="Pfam" id="PF03544">
    <property type="entry name" value="TonB_C"/>
    <property type="match status" value="1"/>
</dbReference>
<evidence type="ECO:0000256" key="1">
    <source>
        <dbReference type="ARBA" id="ARBA00004383"/>
    </source>
</evidence>
<gene>
    <name evidence="12" type="ORF">J0A68_11720</name>
</gene>
<feature type="transmembrane region" description="Helical" evidence="10">
    <location>
        <begin position="14"/>
        <end position="34"/>
    </location>
</feature>
<feature type="domain" description="TonB C-terminal" evidence="11">
    <location>
        <begin position="133"/>
        <end position="223"/>
    </location>
</feature>
<dbReference type="EMBL" id="JAFKCT010000004">
    <property type="protein sequence ID" value="MBN7811623.1"/>
    <property type="molecule type" value="Genomic_DNA"/>
</dbReference>
<evidence type="ECO:0000256" key="7">
    <source>
        <dbReference type="ARBA" id="ARBA00022927"/>
    </source>
</evidence>
<evidence type="ECO:0000256" key="4">
    <source>
        <dbReference type="ARBA" id="ARBA00022475"/>
    </source>
</evidence>
<keyword evidence="8 10" id="KW-1133">Transmembrane helix</keyword>
<evidence type="ECO:0000256" key="8">
    <source>
        <dbReference type="ARBA" id="ARBA00022989"/>
    </source>
</evidence>
<comment type="subcellular location">
    <subcellularLocation>
        <location evidence="1">Cell inner membrane</location>
        <topology evidence="1">Single-pass membrane protein</topology>
        <orientation evidence="1">Periplasmic side</orientation>
    </subcellularLocation>
</comment>
<proteinExistence type="inferred from homology"/>
<dbReference type="InterPro" id="IPR003538">
    <property type="entry name" value="TonB"/>
</dbReference>
<reference evidence="12 13" key="1">
    <citation type="submission" date="2021-03" db="EMBL/GenBank/DDBJ databases">
        <title>novel species isolated from a fishpond in China.</title>
        <authorList>
            <person name="Lu H."/>
            <person name="Cai Z."/>
        </authorList>
    </citation>
    <scope>NUCLEOTIDE SEQUENCE [LARGE SCALE GENOMIC DNA]</scope>
    <source>
        <strain evidence="12 13">H41</strain>
    </source>
</reference>
<dbReference type="RefSeq" id="WP_206578399.1">
    <property type="nucleotide sequence ID" value="NZ_JAFKCT010000004.1"/>
</dbReference>
<dbReference type="PRINTS" id="PR01374">
    <property type="entry name" value="TONBPROTEIN"/>
</dbReference>
<evidence type="ECO:0000256" key="2">
    <source>
        <dbReference type="ARBA" id="ARBA00006555"/>
    </source>
</evidence>
<keyword evidence="7" id="KW-0653">Protein transport</keyword>
<accession>A0ABS3C3R8</accession>
<dbReference type="Gene3D" id="3.30.1150.10">
    <property type="match status" value="1"/>
</dbReference>
<keyword evidence="5" id="KW-0997">Cell inner membrane</keyword>
<dbReference type="PANTHER" id="PTHR33446:SF2">
    <property type="entry name" value="PROTEIN TONB"/>
    <property type="match status" value="1"/>
</dbReference>
<dbReference type="PANTHER" id="PTHR33446">
    <property type="entry name" value="PROTEIN TONB-RELATED"/>
    <property type="match status" value="1"/>
</dbReference>
<dbReference type="PROSITE" id="PS52015">
    <property type="entry name" value="TONB_CTD"/>
    <property type="match status" value="1"/>
</dbReference>
<evidence type="ECO:0000256" key="10">
    <source>
        <dbReference type="SAM" id="Phobius"/>
    </source>
</evidence>
<dbReference type="InterPro" id="IPR051045">
    <property type="entry name" value="TonB-dependent_transducer"/>
</dbReference>
<keyword evidence="4" id="KW-1003">Cell membrane</keyword>
<evidence type="ECO:0000256" key="5">
    <source>
        <dbReference type="ARBA" id="ARBA00022519"/>
    </source>
</evidence>